<comment type="caution">
    <text evidence="5">The sequence shown here is derived from an EMBL/GenBank/DDBJ whole genome shotgun (WGS) entry which is preliminary data.</text>
</comment>
<protein>
    <recommendedName>
        <fullName evidence="7">Alcohol dehydrogenase-like C-terminal domain-containing protein</fullName>
    </recommendedName>
</protein>
<organism evidence="5 6">
    <name type="scientific">Hevea brasiliensis</name>
    <name type="common">Para rubber tree</name>
    <name type="synonym">Siphonia brasiliensis</name>
    <dbReference type="NCBI Taxonomy" id="3981"/>
    <lineage>
        <taxon>Eukaryota</taxon>
        <taxon>Viridiplantae</taxon>
        <taxon>Streptophyta</taxon>
        <taxon>Embryophyta</taxon>
        <taxon>Tracheophyta</taxon>
        <taxon>Spermatophyta</taxon>
        <taxon>Magnoliopsida</taxon>
        <taxon>eudicotyledons</taxon>
        <taxon>Gunneridae</taxon>
        <taxon>Pentapetalae</taxon>
        <taxon>rosids</taxon>
        <taxon>fabids</taxon>
        <taxon>Malpighiales</taxon>
        <taxon>Euphorbiaceae</taxon>
        <taxon>Crotonoideae</taxon>
        <taxon>Micrandreae</taxon>
        <taxon>Hevea</taxon>
    </lineage>
</organism>
<evidence type="ECO:0000256" key="2">
    <source>
        <dbReference type="ARBA" id="ARBA00022723"/>
    </source>
</evidence>
<dbReference type="GO" id="GO:0016616">
    <property type="term" value="F:oxidoreductase activity, acting on the CH-OH group of donors, NAD or NADP as acceptor"/>
    <property type="evidence" value="ECO:0007669"/>
    <property type="project" value="InterPro"/>
</dbReference>
<gene>
    <name evidence="5" type="ORF">GH714_014946</name>
</gene>
<dbReference type="GO" id="GO:0046872">
    <property type="term" value="F:metal ion binding"/>
    <property type="evidence" value="ECO:0007669"/>
    <property type="project" value="UniProtKB-KW"/>
</dbReference>
<dbReference type="PANTHER" id="PTHR42683">
    <property type="entry name" value="ALDEHYDE REDUCTASE"/>
    <property type="match status" value="1"/>
</dbReference>
<dbReference type="Gene3D" id="3.40.50.720">
    <property type="entry name" value="NAD(P)-binding Rossmann-like Domain"/>
    <property type="match status" value="1"/>
</dbReference>
<dbReference type="InterPro" id="IPR047109">
    <property type="entry name" value="CAD-like"/>
</dbReference>
<accession>A0A6A6KNW0</accession>
<keyword evidence="3" id="KW-0862">Zinc</keyword>
<comment type="similarity">
    <text evidence="1">Belongs to the zinc-containing alcohol dehydrogenase family.</text>
</comment>
<proteinExistence type="inferred from homology"/>
<evidence type="ECO:0000256" key="4">
    <source>
        <dbReference type="ARBA" id="ARBA00023002"/>
    </source>
</evidence>
<name>A0A6A6KNW0_HEVBR</name>
<dbReference type="Gene3D" id="3.90.180.10">
    <property type="entry name" value="Medium-chain alcohol dehydrogenases, catalytic domain"/>
    <property type="match status" value="1"/>
</dbReference>
<evidence type="ECO:0000313" key="5">
    <source>
        <dbReference type="EMBL" id="KAF2290672.1"/>
    </source>
</evidence>
<evidence type="ECO:0000256" key="1">
    <source>
        <dbReference type="ARBA" id="ARBA00008072"/>
    </source>
</evidence>
<dbReference type="Proteomes" id="UP000467840">
    <property type="component" value="Chromosome 2"/>
</dbReference>
<dbReference type="SUPFAM" id="SSF51735">
    <property type="entry name" value="NAD(P)-binding Rossmann-fold domains"/>
    <property type="match status" value="1"/>
</dbReference>
<keyword evidence="4" id="KW-0560">Oxidoreductase</keyword>
<dbReference type="EMBL" id="JAAGAX010000015">
    <property type="protein sequence ID" value="KAF2290672.1"/>
    <property type="molecule type" value="Genomic_DNA"/>
</dbReference>
<evidence type="ECO:0000313" key="6">
    <source>
        <dbReference type="Proteomes" id="UP000467840"/>
    </source>
</evidence>
<keyword evidence="2" id="KW-0479">Metal-binding</keyword>
<dbReference type="InterPro" id="IPR036291">
    <property type="entry name" value="NAD(P)-bd_dom_sf"/>
</dbReference>
<keyword evidence="6" id="KW-1185">Reference proteome</keyword>
<evidence type="ECO:0008006" key="7">
    <source>
        <dbReference type="Google" id="ProtNLM"/>
    </source>
</evidence>
<evidence type="ECO:0000256" key="3">
    <source>
        <dbReference type="ARBA" id="ARBA00022833"/>
    </source>
</evidence>
<sequence length="154" mass="16831">MGDKVTVISTSPSEKHEAIENLSVDSFLVSRGSDQMKAVMDIMNGIIDTESAMHPLVLLIGLLKTNGKLVLVGALEKPFELAAFSLLMCNCPFLGIGGMEGTQEMINFTAKHDITADIEVIPIEYVNTTVERILKADVRYQFVIDIGNTIKTTQ</sequence>
<dbReference type="AlphaFoldDB" id="A0A6A6KNW0"/>
<reference evidence="5 6" key="1">
    <citation type="journal article" date="2020" name="Mol. Plant">
        <title>The Chromosome-Based Rubber Tree Genome Provides New Insights into Spurge Genome Evolution and Rubber Biosynthesis.</title>
        <authorList>
            <person name="Liu J."/>
            <person name="Shi C."/>
            <person name="Shi C.C."/>
            <person name="Li W."/>
            <person name="Zhang Q.J."/>
            <person name="Zhang Y."/>
            <person name="Li K."/>
            <person name="Lu H.F."/>
            <person name="Shi C."/>
            <person name="Zhu S.T."/>
            <person name="Xiao Z.Y."/>
            <person name="Nan H."/>
            <person name="Yue Y."/>
            <person name="Zhu X.G."/>
            <person name="Wu Y."/>
            <person name="Hong X.N."/>
            <person name="Fan G.Y."/>
            <person name="Tong Y."/>
            <person name="Zhang D."/>
            <person name="Mao C.L."/>
            <person name="Liu Y.L."/>
            <person name="Hao S.J."/>
            <person name="Liu W.Q."/>
            <person name="Lv M.Q."/>
            <person name="Zhang H.B."/>
            <person name="Liu Y."/>
            <person name="Hu-Tang G.R."/>
            <person name="Wang J.P."/>
            <person name="Wang J.H."/>
            <person name="Sun Y.H."/>
            <person name="Ni S.B."/>
            <person name="Chen W.B."/>
            <person name="Zhang X.C."/>
            <person name="Jiao Y.N."/>
            <person name="Eichler E.E."/>
            <person name="Li G.H."/>
            <person name="Liu X."/>
            <person name="Gao L.Z."/>
        </authorList>
    </citation>
    <scope>NUCLEOTIDE SEQUENCE [LARGE SCALE GENOMIC DNA]</scope>
    <source>
        <strain evidence="6">cv. GT1</strain>
        <tissue evidence="5">Leaf</tissue>
    </source>
</reference>